<dbReference type="EMBL" id="CABFNO020001273">
    <property type="protein sequence ID" value="CAG9976214.1"/>
    <property type="molecule type" value="Genomic_DNA"/>
</dbReference>
<evidence type="ECO:0000313" key="4">
    <source>
        <dbReference type="Proteomes" id="UP000754883"/>
    </source>
</evidence>
<sequence>MEEGASLRSHAHQSPGQPNDELGYSSTRAEPTDDGNFETQAYTDPKSSPHNNKKENPNPQLSHLTPAQRRRAIVGDEEGGPSSQPEASIKQIPRASSPTSITPDILHQNDGDDGNAPVHPIPTAAREPVSRNEASRRALGSHGPVYQTYHEYGNHGPPNEASKFGIPLIYLIPNAQNGVPNHSGQPYQHDWDGDHQREIPPHLEQVHTPAFMERKLWAYSKLILHILAILLSISSIGLILSLIPKRDVISSSVMFSFPVPAIAIGWGLIEVMAFIFVLKGRPGPGVLNGILPLGQLGLSLVLALACVVVAYLQWTSISDIDRRCNRTPSRTLVYNNWQDLCESQWPEKKPSAMAIAIINIVTAVVYAVLFVAACIDTIYGKEEEE</sequence>
<organism evidence="3 4">
    <name type="scientific">Clonostachys byssicola</name>
    <dbReference type="NCBI Taxonomy" id="160290"/>
    <lineage>
        <taxon>Eukaryota</taxon>
        <taxon>Fungi</taxon>
        <taxon>Dikarya</taxon>
        <taxon>Ascomycota</taxon>
        <taxon>Pezizomycotina</taxon>
        <taxon>Sordariomycetes</taxon>
        <taxon>Hypocreomycetidae</taxon>
        <taxon>Hypocreales</taxon>
        <taxon>Bionectriaceae</taxon>
        <taxon>Clonostachys</taxon>
    </lineage>
</organism>
<keyword evidence="2" id="KW-0812">Transmembrane</keyword>
<gene>
    <name evidence="3" type="ORF">CBYS24578_00014120</name>
</gene>
<evidence type="ECO:0000313" key="3">
    <source>
        <dbReference type="EMBL" id="CAG9976214.1"/>
    </source>
</evidence>
<evidence type="ECO:0008006" key="5">
    <source>
        <dbReference type="Google" id="ProtNLM"/>
    </source>
</evidence>
<dbReference type="Proteomes" id="UP000754883">
    <property type="component" value="Unassembled WGS sequence"/>
</dbReference>
<feature type="compositionally biased region" description="Polar residues" evidence="1">
    <location>
        <begin position="37"/>
        <end position="50"/>
    </location>
</feature>
<comment type="caution">
    <text evidence="3">The sequence shown here is derived from an EMBL/GenBank/DDBJ whole genome shotgun (WGS) entry which is preliminary data.</text>
</comment>
<evidence type="ECO:0000256" key="2">
    <source>
        <dbReference type="SAM" id="Phobius"/>
    </source>
</evidence>
<feature type="transmembrane region" description="Helical" evidence="2">
    <location>
        <begin position="290"/>
        <end position="312"/>
    </location>
</feature>
<evidence type="ECO:0000256" key="1">
    <source>
        <dbReference type="SAM" id="MobiDB-lite"/>
    </source>
</evidence>
<feature type="region of interest" description="Disordered" evidence="1">
    <location>
        <begin position="1"/>
        <end position="137"/>
    </location>
</feature>
<name>A0A9N9U4P7_9HYPO</name>
<keyword evidence="2" id="KW-1133">Transmembrane helix</keyword>
<feature type="transmembrane region" description="Helical" evidence="2">
    <location>
        <begin position="352"/>
        <end position="375"/>
    </location>
</feature>
<protein>
    <recommendedName>
        <fullName evidence="5">MARVEL domain-containing protein</fullName>
    </recommendedName>
</protein>
<keyword evidence="2" id="KW-0472">Membrane</keyword>
<keyword evidence="4" id="KW-1185">Reference proteome</keyword>
<reference evidence="3" key="1">
    <citation type="submission" date="2021-10" db="EMBL/GenBank/DDBJ databases">
        <authorList>
            <person name="Piombo E."/>
        </authorList>
    </citation>
    <scope>NUCLEOTIDE SEQUENCE</scope>
</reference>
<dbReference type="OrthoDB" id="5150435at2759"/>
<feature type="transmembrane region" description="Helical" evidence="2">
    <location>
        <begin position="255"/>
        <end position="278"/>
    </location>
</feature>
<accession>A0A9N9U4P7</accession>
<proteinExistence type="predicted"/>
<dbReference type="AlphaFoldDB" id="A0A9N9U4P7"/>
<feature type="transmembrane region" description="Helical" evidence="2">
    <location>
        <begin position="222"/>
        <end position="243"/>
    </location>
</feature>